<dbReference type="KEGG" id="fms:M1R53_00920"/>
<dbReference type="GO" id="GO:0010181">
    <property type="term" value="F:FMN binding"/>
    <property type="evidence" value="ECO:0007669"/>
    <property type="project" value="TreeGrafter"/>
</dbReference>
<evidence type="ECO:0000259" key="1">
    <source>
        <dbReference type="Pfam" id="PF03358"/>
    </source>
</evidence>
<dbReference type="SUPFAM" id="SSF52218">
    <property type="entry name" value="Flavoproteins"/>
    <property type="match status" value="1"/>
</dbReference>
<dbReference type="Pfam" id="PF03358">
    <property type="entry name" value="FMN_red"/>
    <property type="match status" value="1"/>
</dbReference>
<dbReference type="InterPro" id="IPR005025">
    <property type="entry name" value="FMN_Rdtase-like_dom"/>
</dbReference>
<dbReference type="GO" id="GO:0016491">
    <property type="term" value="F:oxidoreductase activity"/>
    <property type="evidence" value="ECO:0007669"/>
    <property type="project" value="InterPro"/>
</dbReference>
<keyword evidence="3" id="KW-1185">Reference proteome</keyword>
<dbReference type="Proteomes" id="UP000831151">
    <property type="component" value="Chromosome"/>
</dbReference>
<accession>A0A9E7DJD9</accession>
<gene>
    <name evidence="2" type="ORF">M1R53_00920</name>
</gene>
<reference evidence="2" key="1">
    <citation type="submission" date="2022-04" db="EMBL/GenBank/DDBJ databases">
        <title>Complete genome sequences of Ezakiella coagulans and Fenollaria massiliensis.</title>
        <authorList>
            <person name="France M.T."/>
            <person name="Clifford J."/>
            <person name="Narina S."/>
            <person name="Rutt L."/>
            <person name="Ravel J."/>
        </authorList>
    </citation>
    <scope>NUCLEOTIDE SEQUENCE</scope>
    <source>
        <strain evidence="2">C0061C2</strain>
    </source>
</reference>
<dbReference type="EMBL" id="CP096649">
    <property type="protein sequence ID" value="UQK59262.1"/>
    <property type="molecule type" value="Genomic_DNA"/>
</dbReference>
<dbReference type="PANTHER" id="PTHR30543">
    <property type="entry name" value="CHROMATE REDUCTASE"/>
    <property type="match status" value="1"/>
</dbReference>
<dbReference type="InterPro" id="IPR029039">
    <property type="entry name" value="Flavoprotein-like_sf"/>
</dbReference>
<dbReference type="AlphaFoldDB" id="A0A9E7DJD9"/>
<dbReference type="PANTHER" id="PTHR30543:SF21">
    <property type="entry name" value="NAD(P)H-DEPENDENT FMN REDUCTASE LOT6"/>
    <property type="match status" value="1"/>
</dbReference>
<protein>
    <submittedName>
        <fullName evidence="2">NAD(P)H-dependent oxidoreductase</fullName>
    </submittedName>
</protein>
<dbReference type="InterPro" id="IPR050712">
    <property type="entry name" value="NAD(P)H-dep_reductase"/>
</dbReference>
<dbReference type="GO" id="GO:0005829">
    <property type="term" value="C:cytosol"/>
    <property type="evidence" value="ECO:0007669"/>
    <property type="project" value="TreeGrafter"/>
</dbReference>
<dbReference type="RefSeq" id="WP_249242762.1">
    <property type="nucleotide sequence ID" value="NZ_CP096649.1"/>
</dbReference>
<name>A0A9E7DJD9_9FIRM</name>
<organism evidence="2 3">
    <name type="scientific">Fenollaria massiliensis</name>
    <dbReference type="NCBI Taxonomy" id="938288"/>
    <lineage>
        <taxon>Bacteria</taxon>
        <taxon>Bacillati</taxon>
        <taxon>Bacillota</taxon>
        <taxon>Clostridia</taxon>
        <taxon>Eubacteriales</taxon>
        <taxon>Fenollaria</taxon>
    </lineage>
</organism>
<sequence>MKLVFLIGSQREGSLNKLLAKEIEKEFDDYDIVEYYPNDFKMFNGDLEKPEEDWIKEIRENIREAEGIIIASPEYNYSIPGTVKNMIDWLSRPNEEGKYLIGGKNFAIVGVTMGLDGTRLAQKELIAILHQLRANIDASNFIAVPFADVEGKFIQENKERIKNFADKFKKFIAK</sequence>
<proteinExistence type="predicted"/>
<evidence type="ECO:0000313" key="2">
    <source>
        <dbReference type="EMBL" id="UQK59262.1"/>
    </source>
</evidence>
<feature type="domain" description="NADPH-dependent FMN reductase-like" evidence="1">
    <location>
        <begin position="1"/>
        <end position="145"/>
    </location>
</feature>
<evidence type="ECO:0000313" key="3">
    <source>
        <dbReference type="Proteomes" id="UP000831151"/>
    </source>
</evidence>
<dbReference type="Gene3D" id="3.40.50.360">
    <property type="match status" value="1"/>
</dbReference>